<evidence type="ECO:0000256" key="5">
    <source>
        <dbReference type="ARBA" id="ARBA00022840"/>
    </source>
</evidence>
<dbReference type="Pfam" id="PF00750">
    <property type="entry name" value="tRNA-synt_1d"/>
    <property type="match status" value="1"/>
</dbReference>
<evidence type="ECO:0000313" key="13">
    <source>
        <dbReference type="EMBL" id="KXK26967.1"/>
    </source>
</evidence>
<dbReference type="InterPro" id="IPR005148">
    <property type="entry name" value="Arg-tRNA-synth_N"/>
</dbReference>
<dbReference type="Gene3D" id="3.40.50.620">
    <property type="entry name" value="HUPs"/>
    <property type="match status" value="1"/>
</dbReference>
<dbReference type="SUPFAM" id="SSF55190">
    <property type="entry name" value="Arginyl-tRNA synthetase (ArgRS), N-terminal 'additional' domain"/>
    <property type="match status" value="1"/>
</dbReference>
<evidence type="ECO:0000256" key="2">
    <source>
        <dbReference type="ARBA" id="ARBA00012837"/>
    </source>
</evidence>
<comment type="similarity">
    <text evidence="1 10">Belongs to the class-I aminoacyl-tRNA synthetase family.</text>
</comment>
<dbReference type="FunFam" id="1.10.730.10:FF:000006">
    <property type="entry name" value="Arginyl-tRNA synthetase 2, mitochondrial"/>
    <property type="match status" value="1"/>
</dbReference>
<evidence type="ECO:0000256" key="3">
    <source>
        <dbReference type="ARBA" id="ARBA00022598"/>
    </source>
</evidence>
<dbReference type="InterPro" id="IPR009080">
    <property type="entry name" value="tRNAsynth_Ia_anticodon-bd"/>
</dbReference>
<keyword evidence="6 10" id="KW-0648">Protein biosynthesis</keyword>
<dbReference type="PANTHER" id="PTHR11956">
    <property type="entry name" value="ARGINYL-TRNA SYNTHETASE"/>
    <property type="match status" value="1"/>
</dbReference>
<dbReference type="PRINTS" id="PR01038">
    <property type="entry name" value="TRNASYNTHARG"/>
</dbReference>
<dbReference type="GO" id="GO:0004814">
    <property type="term" value="F:arginine-tRNA ligase activity"/>
    <property type="evidence" value="ECO:0007669"/>
    <property type="project" value="UniProtKB-UniRule"/>
</dbReference>
<dbReference type="InterPro" id="IPR001278">
    <property type="entry name" value="Arg-tRNA-ligase"/>
</dbReference>
<sequence length="719" mass="81056">MLQAPALGKIYSLDLLDKTDHITTFAAAEAFVDSKLLIYRETRTALIVKRAEAEVVAPVLFQGGNILPDNGYDVQLSFYLVNLVSAHRDFCCDILTHQCLLMLTERLPCFIIWQLQLFTMANAKKSFWNHPDVDLVKGLDWDKPRSLAHKLTDQISTILEIDPALLELKHPADDTHGDYALNEALKQAKEQGKNPRELAEEMVAKLKASEGFMTMVAGLEVAGPGFINIRLKPSVHASYVSEAFSSAGYAHADLFAGKTIMFEYAHPNPFKVVHIGHLRNMILGESLIRILESYGANIIRVNYQGDVGMHIAKNLWALLKVPESEYPEDISERAELLGRTYAEGATAFKDDPETEKEIIAINKKIYSKEDATINRLWETGKQWSLDKFAELYERLYMSFERQYMESETLPFVDEYISEGLEKNIFKQSQGAVVFDGEPYGLDTRVFLNSEGLPTYEGKELGLARLKQDEYGTVDLHIHNVAIEQISFFEVTFKAKELLMPEWYKGRQYHNAYEFVGLKSGKMSSRTGQVVFAETILDEAEQIVSGIVENREGMNEDEKQEVIRSVGTGAVKYSFLNLNPGTYLAFDLQSSVSLEGNSGPYIQYTYARARRMLDDAGTVEAMPAESIAALLTQPEEQSLMRMFAVFEEALNDAVRDLAPNALTGYVHELAQRFNLFYRKHSVLNEENPEIRKARLVLTQATANVIGNVLDLLGIRTVSRM</sequence>
<dbReference type="EC" id="6.1.1.19" evidence="2 9"/>
<dbReference type="PATRIC" id="fig|1617426.3.peg.977"/>
<dbReference type="InterPro" id="IPR036695">
    <property type="entry name" value="Arg-tRNA-synth_N_sf"/>
</dbReference>
<dbReference type="SUPFAM" id="SSF52374">
    <property type="entry name" value="Nucleotidylyl transferase"/>
    <property type="match status" value="1"/>
</dbReference>
<evidence type="ECO:0000256" key="8">
    <source>
        <dbReference type="ARBA" id="ARBA00049339"/>
    </source>
</evidence>
<dbReference type="NCBIfam" id="TIGR00456">
    <property type="entry name" value="argS"/>
    <property type="match status" value="1"/>
</dbReference>
<evidence type="ECO:0000256" key="7">
    <source>
        <dbReference type="ARBA" id="ARBA00023146"/>
    </source>
</evidence>
<keyword evidence="4 10" id="KW-0547">Nucleotide-binding</keyword>
<evidence type="ECO:0000256" key="1">
    <source>
        <dbReference type="ARBA" id="ARBA00005594"/>
    </source>
</evidence>
<protein>
    <recommendedName>
        <fullName evidence="2 9">Arginine--tRNA ligase</fullName>
        <ecNumber evidence="2 9">6.1.1.19</ecNumber>
    </recommendedName>
</protein>
<organism evidence="13 14">
    <name type="scientific">candidate division WS6 bacterium OLB20</name>
    <dbReference type="NCBI Taxonomy" id="1617426"/>
    <lineage>
        <taxon>Bacteria</taxon>
        <taxon>Candidatus Dojkabacteria</taxon>
    </lineage>
</organism>
<keyword evidence="5 10" id="KW-0067">ATP-binding</keyword>
<name>A0A136LZ93_9BACT</name>
<accession>A0A136LZ93</accession>
<dbReference type="Gene3D" id="3.30.1360.70">
    <property type="entry name" value="Arginyl tRNA synthetase N-terminal domain"/>
    <property type="match status" value="1"/>
</dbReference>
<gene>
    <name evidence="13" type="primary">argS</name>
    <name evidence="13" type="ORF">TR69_WS6001000991</name>
</gene>
<evidence type="ECO:0000256" key="4">
    <source>
        <dbReference type="ARBA" id="ARBA00022741"/>
    </source>
</evidence>
<dbReference type="InterPro" id="IPR014729">
    <property type="entry name" value="Rossmann-like_a/b/a_fold"/>
</dbReference>
<dbReference type="PANTHER" id="PTHR11956:SF5">
    <property type="entry name" value="ARGININE--TRNA LIGASE, CYTOPLASMIC"/>
    <property type="match status" value="1"/>
</dbReference>
<keyword evidence="3 10" id="KW-0436">Ligase</keyword>
<dbReference type="InterPro" id="IPR035684">
    <property type="entry name" value="ArgRS_core"/>
</dbReference>
<evidence type="ECO:0000259" key="11">
    <source>
        <dbReference type="SMART" id="SM00836"/>
    </source>
</evidence>
<evidence type="ECO:0000256" key="6">
    <source>
        <dbReference type="ARBA" id="ARBA00022917"/>
    </source>
</evidence>
<feature type="domain" description="Arginyl tRNA synthetase N-terminal" evidence="12">
    <location>
        <begin position="145"/>
        <end position="231"/>
    </location>
</feature>
<comment type="catalytic activity">
    <reaction evidence="8">
        <text>tRNA(Arg) + L-arginine + ATP = L-arginyl-tRNA(Arg) + AMP + diphosphate</text>
        <dbReference type="Rhea" id="RHEA:20301"/>
        <dbReference type="Rhea" id="RHEA-COMP:9658"/>
        <dbReference type="Rhea" id="RHEA-COMP:9673"/>
        <dbReference type="ChEBI" id="CHEBI:30616"/>
        <dbReference type="ChEBI" id="CHEBI:32682"/>
        <dbReference type="ChEBI" id="CHEBI:33019"/>
        <dbReference type="ChEBI" id="CHEBI:78442"/>
        <dbReference type="ChEBI" id="CHEBI:78513"/>
        <dbReference type="ChEBI" id="CHEBI:456215"/>
        <dbReference type="EC" id="6.1.1.19"/>
    </reaction>
</comment>
<dbReference type="GO" id="GO:0005737">
    <property type="term" value="C:cytoplasm"/>
    <property type="evidence" value="ECO:0007669"/>
    <property type="project" value="UniProtKB-UniRule"/>
</dbReference>
<dbReference type="GO" id="GO:0006420">
    <property type="term" value="P:arginyl-tRNA aminoacylation"/>
    <property type="evidence" value="ECO:0007669"/>
    <property type="project" value="UniProtKB-UniRule"/>
</dbReference>
<evidence type="ECO:0000256" key="9">
    <source>
        <dbReference type="NCBIfam" id="TIGR00456"/>
    </source>
</evidence>
<dbReference type="EMBL" id="JYNZ01000003">
    <property type="protein sequence ID" value="KXK26967.1"/>
    <property type="molecule type" value="Genomic_DNA"/>
</dbReference>
<dbReference type="InterPro" id="IPR008909">
    <property type="entry name" value="DALR_anticod-bd"/>
</dbReference>
<dbReference type="SMART" id="SM01016">
    <property type="entry name" value="Arg_tRNA_synt_N"/>
    <property type="match status" value="1"/>
</dbReference>
<evidence type="ECO:0000313" key="14">
    <source>
        <dbReference type="Proteomes" id="UP000070457"/>
    </source>
</evidence>
<dbReference type="Gene3D" id="1.10.730.10">
    <property type="entry name" value="Isoleucyl-tRNA Synthetase, Domain 1"/>
    <property type="match status" value="1"/>
</dbReference>
<dbReference type="SMART" id="SM00836">
    <property type="entry name" value="DALR_1"/>
    <property type="match status" value="1"/>
</dbReference>
<evidence type="ECO:0000256" key="10">
    <source>
        <dbReference type="RuleBase" id="RU363038"/>
    </source>
</evidence>
<reference evidence="13 14" key="1">
    <citation type="submission" date="2015-02" db="EMBL/GenBank/DDBJ databases">
        <title>Improved understanding of the partial-nitritation anammox process through 23 genomes representing the majority of the microbial community.</title>
        <authorList>
            <person name="Speth D.R."/>
            <person name="In T Zandt M."/>
            <person name="Guerrero Cruz S."/>
            <person name="Jetten M.S."/>
            <person name="Dutilh B.E."/>
        </authorList>
    </citation>
    <scope>NUCLEOTIDE SEQUENCE [LARGE SCALE GENOMIC DNA]</scope>
    <source>
        <strain evidence="13">OLB20</strain>
    </source>
</reference>
<dbReference type="AlphaFoldDB" id="A0A136LZ93"/>
<feature type="domain" description="DALR anticodon binding" evidence="11">
    <location>
        <begin position="601"/>
        <end position="719"/>
    </location>
</feature>
<dbReference type="Proteomes" id="UP000070457">
    <property type="component" value="Unassembled WGS sequence"/>
</dbReference>
<dbReference type="GO" id="GO:0005524">
    <property type="term" value="F:ATP binding"/>
    <property type="evidence" value="ECO:0007669"/>
    <property type="project" value="UniProtKB-KW"/>
</dbReference>
<dbReference type="SUPFAM" id="SSF47323">
    <property type="entry name" value="Anticodon-binding domain of a subclass of class I aminoacyl-tRNA synthetases"/>
    <property type="match status" value="1"/>
</dbReference>
<comment type="caution">
    <text evidence="13">The sequence shown here is derived from an EMBL/GenBank/DDBJ whole genome shotgun (WGS) entry which is preliminary data.</text>
</comment>
<dbReference type="Pfam" id="PF05746">
    <property type="entry name" value="DALR_1"/>
    <property type="match status" value="1"/>
</dbReference>
<dbReference type="STRING" id="1617426.TR69_WS6001000991"/>
<proteinExistence type="inferred from homology"/>
<dbReference type="Pfam" id="PF03485">
    <property type="entry name" value="Arg_tRNA_synt_N"/>
    <property type="match status" value="1"/>
</dbReference>
<keyword evidence="7 10" id="KW-0030">Aminoacyl-tRNA synthetase</keyword>
<evidence type="ECO:0000259" key="12">
    <source>
        <dbReference type="SMART" id="SM01016"/>
    </source>
</evidence>